<comment type="similarity">
    <text evidence="11">Belongs to the phosphatidylserine decarboxylase family. PSD-A subfamily.</text>
</comment>
<dbReference type="GO" id="GO:0005886">
    <property type="term" value="C:plasma membrane"/>
    <property type="evidence" value="ECO:0007669"/>
    <property type="project" value="UniProtKB-SubCell"/>
</dbReference>
<evidence type="ECO:0000256" key="10">
    <source>
        <dbReference type="ARBA" id="ARBA00023317"/>
    </source>
</evidence>
<evidence type="ECO:0000256" key="8">
    <source>
        <dbReference type="ARBA" id="ARBA00023239"/>
    </source>
</evidence>
<keyword evidence="8 11" id="KW-0456">Lyase</keyword>
<keyword evidence="12" id="KW-1133">Transmembrane helix</keyword>
<keyword evidence="6 11" id="KW-0865">Zymogen</keyword>
<feature type="chain" id="PRO_5041497264" description="Phosphatidylserine decarboxylase alpha chain" evidence="11">
    <location>
        <begin position="183"/>
        <end position="219"/>
    </location>
</feature>
<comment type="pathway">
    <text evidence="11">Phospholipid metabolism; phosphatidylethanolamine biosynthesis; phosphatidylethanolamine from CDP-diacylglycerol: step 2/2.</text>
</comment>
<evidence type="ECO:0000313" key="13">
    <source>
        <dbReference type="EMBL" id="GLC27354.1"/>
    </source>
</evidence>
<dbReference type="NCBIfam" id="NF003678">
    <property type="entry name" value="PRK05305.1-2"/>
    <property type="match status" value="1"/>
</dbReference>
<reference evidence="13" key="1">
    <citation type="submission" date="2022-08" db="EMBL/GenBank/DDBJ databases">
        <title>Draft genome sequencing of Roseisolibacter agri AW1220.</title>
        <authorList>
            <person name="Tobiishi Y."/>
            <person name="Tonouchi A."/>
        </authorList>
    </citation>
    <scope>NUCLEOTIDE SEQUENCE</scope>
    <source>
        <strain evidence="13">AW1220</strain>
    </source>
</reference>
<evidence type="ECO:0000313" key="14">
    <source>
        <dbReference type="Proteomes" id="UP001161325"/>
    </source>
</evidence>
<protein>
    <recommendedName>
        <fullName evidence="11">Phosphatidylserine decarboxylase proenzyme</fullName>
        <ecNumber evidence="11">4.1.1.65</ecNumber>
    </recommendedName>
    <component>
        <recommendedName>
            <fullName evidence="11">Phosphatidylserine decarboxylase alpha chain</fullName>
        </recommendedName>
    </component>
    <component>
        <recommendedName>
            <fullName evidence="11">Phosphatidylserine decarboxylase beta chain</fullName>
        </recommendedName>
    </component>
</protein>
<organism evidence="13 14">
    <name type="scientific">Roseisolibacter agri</name>
    <dbReference type="NCBI Taxonomy" id="2014610"/>
    <lineage>
        <taxon>Bacteria</taxon>
        <taxon>Pseudomonadati</taxon>
        <taxon>Gemmatimonadota</taxon>
        <taxon>Gemmatimonadia</taxon>
        <taxon>Gemmatimonadales</taxon>
        <taxon>Gemmatimonadaceae</taxon>
        <taxon>Roseisolibacter</taxon>
    </lineage>
</organism>
<dbReference type="EC" id="4.1.1.65" evidence="11"/>
<feature type="transmembrane region" description="Helical" evidence="12">
    <location>
        <begin position="7"/>
        <end position="25"/>
    </location>
</feature>
<dbReference type="RefSeq" id="WP_284351795.1">
    <property type="nucleotide sequence ID" value="NZ_BRXS01000006.1"/>
</dbReference>
<evidence type="ECO:0000256" key="5">
    <source>
        <dbReference type="ARBA" id="ARBA00023136"/>
    </source>
</evidence>
<evidence type="ECO:0000256" key="2">
    <source>
        <dbReference type="ARBA" id="ARBA00022516"/>
    </source>
</evidence>
<dbReference type="EMBL" id="BRXS01000006">
    <property type="protein sequence ID" value="GLC27354.1"/>
    <property type="molecule type" value="Genomic_DNA"/>
</dbReference>
<keyword evidence="3 11" id="KW-0210">Decarboxylase</keyword>
<keyword evidence="1 11" id="KW-1003">Cell membrane</keyword>
<dbReference type="AlphaFoldDB" id="A0AA37Q6T8"/>
<keyword evidence="2 11" id="KW-0444">Lipid biosynthesis</keyword>
<evidence type="ECO:0000256" key="7">
    <source>
        <dbReference type="ARBA" id="ARBA00023209"/>
    </source>
</evidence>
<evidence type="ECO:0000256" key="12">
    <source>
        <dbReference type="SAM" id="Phobius"/>
    </source>
</evidence>
<dbReference type="InterPro" id="IPR033175">
    <property type="entry name" value="PSD-A"/>
</dbReference>
<comment type="function">
    <text evidence="11">Catalyzes the formation of phosphatidylethanolamine (PtdEtn) from phosphatidylserine (PtdSer).</text>
</comment>
<keyword evidence="12" id="KW-0812">Transmembrane</keyword>
<evidence type="ECO:0000256" key="11">
    <source>
        <dbReference type="HAMAP-Rule" id="MF_00664"/>
    </source>
</evidence>
<comment type="subunit">
    <text evidence="11">Heterodimer of a large membrane-associated beta subunit and a small pyruvoyl-containing alpha subunit.</text>
</comment>
<comment type="caution">
    <text evidence="13">The sequence shown here is derived from an EMBL/GenBank/DDBJ whole genome shotgun (WGS) entry which is preliminary data.</text>
</comment>
<comment type="catalytic activity">
    <reaction evidence="11">
        <text>a 1,2-diacyl-sn-glycero-3-phospho-L-serine + H(+) = a 1,2-diacyl-sn-glycero-3-phosphoethanolamine + CO2</text>
        <dbReference type="Rhea" id="RHEA:20828"/>
        <dbReference type="ChEBI" id="CHEBI:15378"/>
        <dbReference type="ChEBI" id="CHEBI:16526"/>
        <dbReference type="ChEBI" id="CHEBI:57262"/>
        <dbReference type="ChEBI" id="CHEBI:64612"/>
        <dbReference type="EC" id="4.1.1.65"/>
    </reaction>
</comment>
<gene>
    <name evidence="11 13" type="primary">psd</name>
    <name evidence="13" type="ORF">rosag_38670</name>
</gene>
<comment type="PTM">
    <text evidence="11">Is synthesized initially as an inactive proenzyme. Formation of the active enzyme involves a self-maturation process in which the active site pyruvoyl group is generated from an internal serine residue via an autocatalytic post-translational modification. Two non-identical subunits are generated from the proenzyme in this reaction, and the pyruvate is formed at the N-terminus of the alpha chain, which is derived from the carboxyl end of the proenzyme. The post-translation cleavage follows an unusual pathway, termed non-hydrolytic serinolysis, in which the side chain hydroxyl group of the serine supplies its oxygen atom to form the C-terminus of the beta chain, while the remainder of the serine residue undergoes an oxidative deamination to produce ammonia and the pyruvoyl prosthetic group on the alpha chain.</text>
</comment>
<keyword evidence="7 11" id="KW-0594">Phospholipid biosynthesis</keyword>
<evidence type="ECO:0000256" key="4">
    <source>
        <dbReference type="ARBA" id="ARBA00023098"/>
    </source>
</evidence>
<keyword evidence="5 11" id="KW-0472">Membrane</keyword>
<dbReference type="GO" id="GO:0004609">
    <property type="term" value="F:phosphatidylserine decarboxylase activity"/>
    <property type="evidence" value="ECO:0007669"/>
    <property type="project" value="UniProtKB-UniRule"/>
</dbReference>
<dbReference type="Pfam" id="PF02666">
    <property type="entry name" value="PS_Dcarbxylase"/>
    <property type="match status" value="1"/>
</dbReference>
<comment type="cofactor">
    <cofactor evidence="11">
        <name>pyruvate</name>
        <dbReference type="ChEBI" id="CHEBI:15361"/>
    </cofactor>
    <text evidence="11">Binds 1 pyruvoyl group covalently per subunit.</text>
</comment>
<accession>A0AA37Q6T8</accession>
<keyword evidence="10 11" id="KW-0670">Pyruvate</keyword>
<evidence type="ECO:0000256" key="9">
    <source>
        <dbReference type="ARBA" id="ARBA00023264"/>
    </source>
</evidence>
<feature type="site" description="Cleavage (non-hydrolytic); by autocatalysis" evidence="11">
    <location>
        <begin position="182"/>
        <end position="183"/>
    </location>
</feature>
<keyword evidence="9 11" id="KW-1208">Phospholipid metabolism</keyword>
<dbReference type="NCBIfam" id="NF003685">
    <property type="entry name" value="PRK05305.2-5"/>
    <property type="match status" value="1"/>
</dbReference>
<name>A0AA37Q6T8_9BACT</name>
<dbReference type="PANTHER" id="PTHR35809:SF1">
    <property type="entry name" value="ARCHAETIDYLSERINE DECARBOXYLASE PROENZYME-RELATED"/>
    <property type="match status" value="1"/>
</dbReference>
<dbReference type="Proteomes" id="UP001161325">
    <property type="component" value="Unassembled WGS sequence"/>
</dbReference>
<keyword evidence="14" id="KW-1185">Reference proteome</keyword>
<dbReference type="PANTHER" id="PTHR35809">
    <property type="entry name" value="ARCHAETIDYLSERINE DECARBOXYLASE PROENZYME-RELATED"/>
    <property type="match status" value="1"/>
</dbReference>
<keyword evidence="4 11" id="KW-0443">Lipid metabolism</keyword>
<evidence type="ECO:0000256" key="1">
    <source>
        <dbReference type="ARBA" id="ARBA00022475"/>
    </source>
</evidence>
<evidence type="ECO:0000256" key="3">
    <source>
        <dbReference type="ARBA" id="ARBA00022793"/>
    </source>
</evidence>
<feature type="chain" id="PRO_5041497263" description="Phosphatidylserine decarboxylase beta chain" evidence="11">
    <location>
        <begin position="1"/>
        <end position="182"/>
    </location>
</feature>
<dbReference type="GO" id="GO:0006646">
    <property type="term" value="P:phosphatidylethanolamine biosynthetic process"/>
    <property type="evidence" value="ECO:0007669"/>
    <property type="project" value="UniProtKB-UniRule"/>
</dbReference>
<feature type="transmembrane region" description="Helical" evidence="12">
    <location>
        <begin position="31"/>
        <end position="50"/>
    </location>
</feature>
<dbReference type="HAMAP" id="MF_00664">
    <property type="entry name" value="PS_decarb_PSD_A"/>
    <property type="match status" value="1"/>
</dbReference>
<dbReference type="InterPro" id="IPR003817">
    <property type="entry name" value="PS_Dcarbxylase"/>
</dbReference>
<feature type="active site" description="Schiff-base intermediate with substrate; via pyruvic acid" evidence="11">
    <location>
        <position position="183"/>
    </location>
</feature>
<evidence type="ECO:0000256" key="6">
    <source>
        <dbReference type="ARBA" id="ARBA00023145"/>
    </source>
</evidence>
<proteinExistence type="inferred from homology"/>
<sequence>MRFAREGRPFIIASALLALILLVLAAQRGGLWWVLAIVVAVIAAWVAYFFRDPERAGDRGHHLVVAPADGKVVLMTEVDEPTFVQGRATRISIFMNVFSVHVNRYPVSGIVRHVQYVHGKFLNAVSEASSAENEQSSVGIDTGRHRVLMRQIAGLIARRIITYSREGEQATQGERMGLIRFGSRVDVFVPLGSVVHAKIGDLTVAGSTVIAELPTDTDR</sequence>
<feature type="modified residue" description="Pyruvic acid (Ser); by autocatalysis" evidence="11">
    <location>
        <position position="183"/>
    </location>
</feature>
<comment type="subcellular location">
    <subcellularLocation>
        <location evidence="11">Cell membrane</location>
        <topology evidence="11">Peripheral membrane protein</topology>
    </subcellularLocation>
</comment>